<dbReference type="AlphaFoldDB" id="A0A9P6GQ02"/>
<protein>
    <submittedName>
        <fullName evidence="3">Uncharacterized protein</fullName>
    </submittedName>
</protein>
<proteinExistence type="predicted"/>
<gene>
    <name evidence="3" type="ORF">PMIN01_02047</name>
</gene>
<evidence type="ECO:0000256" key="1">
    <source>
        <dbReference type="SAM" id="MobiDB-lite"/>
    </source>
</evidence>
<comment type="caution">
    <text evidence="3">The sequence shown here is derived from an EMBL/GenBank/DDBJ whole genome shotgun (WGS) entry which is preliminary data.</text>
</comment>
<dbReference type="Proteomes" id="UP000756921">
    <property type="component" value="Unassembled WGS sequence"/>
</dbReference>
<organism evidence="3 4">
    <name type="scientific">Paraphaeosphaeria minitans</name>
    <dbReference type="NCBI Taxonomy" id="565426"/>
    <lineage>
        <taxon>Eukaryota</taxon>
        <taxon>Fungi</taxon>
        <taxon>Dikarya</taxon>
        <taxon>Ascomycota</taxon>
        <taxon>Pezizomycotina</taxon>
        <taxon>Dothideomycetes</taxon>
        <taxon>Pleosporomycetidae</taxon>
        <taxon>Pleosporales</taxon>
        <taxon>Massarineae</taxon>
        <taxon>Didymosphaeriaceae</taxon>
        <taxon>Paraphaeosphaeria</taxon>
    </lineage>
</organism>
<keyword evidence="2" id="KW-0812">Transmembrane</keyword>
<keyword evidence="2" id="KW-1133">Transmembrane helix</keyword>
<feature type="transmembrane region" description="Helical" evidence="2">
    <location>
        <begin position="33"/>
        <end position="52"/>
    </location>
</feature>
<keyword evidence="2" id="KW-0472">Membrane</keyword>
<reference evidence="3" key="1">
    <citation type="journal article" date="2020" name="Mol. Plant Microbe Interact.">
        <title>Genome Sequence of the Biocontrol Agent Coniothyrium minitans strain Conio (IMI 134523).</title>
        <authorList>
            <person name="Patel D."/>
            <person name="Shittu T.A."/>
            <person name="Baroncelli R."/>
            <person name="Muthumeenakshi S."/>
            <person name="Osborne T.H."/>
            <person name="Janganan T.K."/>
            <person name="Sreenivasaprasad S."/>
        </authorList>
    </citation>
    <scope>NUCLEOTIDE SEQUENCE</scope>
    <source>
        <strain evidence="3">Conio</strain>
    </source>
</reference>
<dbReference type="EMBL" id="WJXW01000002">
    <property type="protein sequence ID" value="KAF9739413.1"/>
    <property type="molecule type" value="Genomic_DNA"/>
</dbReference>
<name>A0A9P6GQ02_9PLEO</name>
<sequence>MSEKTVPPAGDCAAQQEHNNKNNKAPAMSSHRALLTLAAFLALPLGLVYMMSHCTRFSPFTSSLAHYQTGYRHPHGTTQAKHTKHAKHAGQSMLQNIAKLMAETSSSPPIPNMQMRFCAGPGLRDCASYAYTQGCMPVEEQRVLSIAEPGMFEGSFSACTVYRRGVQDCETEEQDSFKHVKEFVVNWDAPEEDEEFASNGVVPLLQMDWISDIGSFKCR</sequence>
<evidence type="ECO:0000313" key="3">
    <source>
        <dbReference type="EMBL" id="KAF9739413.1"/>
    </source>
</evidence>
<evidence type="ECO:0000313" key="4">
    <source>
        <dbReference type="Proteomes" id="UP000756921"/>
    </source>
</evidence>
<dbReference type="OrthoDB" id="3761212at2759"/>
<feature type="region of interest" description="Disordered" evidence="1">
    <location>
        <begin position="1"/>
        <end position="26"/>
    </location>
</feature>
<accession>A0A9P6GQ02</accession>
<evidence type="ECO:0000256" key="2">
    <source>
        <dbReference type="SAM" id="Phobius"/>
    </source>
</evidence>
<keyword evidence="4" id="KW-1185">Reference proteome</keyword>